<evidence type="ECO:0000256" key="1">
    <source>
        <dbReference type="SAM" id="MobiDB-lite"/>
    </source>
</evidence>
<accession>K3Z6Q8</accession>
<dbReference type="STRING" id="4555.K3Z6Q8"/>
<dbReference type="Pfam" id="PF03171">
    <property type="entry name" value="2OG-FeII_Oxy"/>
    <property type="match status" value="1"/>
</dbReference>
<evidence type="ECO:0000313" key="4">
    <source>
        <dbReference type="Proteomes" id="UP000004995"/>
    </source>
</evidence>
<reference evidence="3" key="2">
    <citation type="submission" date="2018-08" db="UniProtKB">
        <authorList>
            <consortium name="EnsemblPlants"/>
        </authorList>
    </citation>
    <scope>IDENTIFICATION</scope>
    <source>
        <strain evidence="3">Yugu1</strain>
    </source>
</reference>
<feature type="region of interest" description="Disordered" evidence="1">
    <location>
        <begin position="163"/>
        <end position="285"/>
    </location>
</feature>
<dbReference type="Gramene" id="KQL13487">
    <property type="protein sequence ID" value="KQL13487"/>
    <property type="gene ID" value="SETIT_022227mg"/>
</dbReference>
<feature type="domain" description="Isopenicillin N synthase-like Fe(2+) 2OG dioxygenase" evidence="2">
    <location>
        <begin position="309"/>
        <end position="340"/>
    </location>
</feature>
<dbReference type="EnsemblPlants" id="KQL13487">
    <property type="protein sequence ID" value="KQL13487"/>
    <property type="gene ID" value="SETIT_022227mg"/>
</dbReference>
<dbReference type="EMBL" id="AGNK02001453">
    <property type="status" value="NOT_ANNOTATED_CDS"/>
    <property type="molecule type" value="Genomic_DNA"/>
</dbReference>
<evidence type="ECO:0000313" key="3">
    <source>
        <dbReference type="EnsemblPlants" id="KQL13487"/>
    </source>
</evidence>
<proteinExistence type="predicted"/>
<dbReference type="HOGENOM" id="CLU_057417_0_0_1"/>
<dbReference type="PANTHER" id="PTHR47990">
    <property type="entry name" value="2-OXOGLUTARATE (2OG) AND FE(II)-DEPENDENT OXYGENASE SUPERFAMILY PROTEIN-RELATED"/>
    <property type="match status" value="1"/>
</dbReference>
<dbReference type="InParanoid" id="K3Z6Q8"/>
<feature type="compositionally biased region" description="Low complexity" evidence="1">
    <location>
        <begin position="171"/>
        <end position="181"/>
    </location>
</feature>
<feature type="compositionally biased region" description="Gly residues" evidence="1">
    <location>
        <begin position="196"/>
        <end position="206"/>
    </location>
</feature>
<dbReference type="Gene3D" id="2.60.120.330">
    <property type="entry name" value="B-lactam Antibiotic, Isopenicillin N Synthase, Chain"/>
    <property type="match status" value="1"/>
</dbReference>
<reference evidence="4" key="1">
    <citation type="journal article" date="2012" name="Nat. Biotechnol.">
        <title>Reference genome sequence of the model plant Setaria.</title>
        <authorList>
            <person name="Bennetzen J.L."/>
            <person name="Schmutz J."/>
            <person name="Wang H."/>
            <person name="Percifield R."/>
            <person name="Hawkins J."/>
            <person name="Pontaroli A.C."/>
            <person name="Estep M."/>
            <person name="Feng L."/>
            <person name="Vaughn J.N."/>
            <person name="Grimwood J."/>
            <person name="Jenkins J."/>
            <person name="Barry K."/>
            <person name="Lindquist E."/>
            <person name="Hellsten U."/>
            <person name="Deshpande S."/>
            <person name="Wang X."/>
            <person name="Wu X."/>
            <person name="Mitros T."/>
            <person name="Triplett J."/>
            <person name="Yang X."/>
            <person name="Ye C.Y."/>
            <person name="Mauro-Herrera M."/>
            <person name="Wang L."/>
            <person name="Li P."/>
            <person name="Sharma M."/>
            <person name="Sharma R."/>
            <person name="Ronald P.C."/>
            <person name="Panaud O."/>
            <person name="Kellogg E.A."/>
            <person name="Brutnell T.P."/>
            <person name="Doust A.N."/>
            <person name="Tuskan G.A."/>
            <person name="Rokhsar D."/>
            <person name="Devos K.M."/>
        </authorList>
    </citation>
    <scope>NUCLEOTIDE SEQUENCE [LARGE SCALE GENOMIC DNA]</scope>
    <source>
        <strain evidence="4">cv. Yugu1</strain>
    </source>
</reference>
<dbReference type="AlphaFoldDB" id="K3Z6Q8"/>
<protein>
    <recommendedName>
        <fullName evidence="2">Isopenicillin N synthase-like Fe(2+) 2OG dioxygenase domain-containing protein</fullName>
    </recommendedName>
</protein>
<dbReference type="eggNOG" id="KOG0143">
    <property type="taxonomic scope" value="Eukaryota"/>
</dbReference>
<keyword evidence="4" id="KW-1185">Reference proteome</keyword>
<dbReference type="Proteomes" id="UP000004995">
    <property type="component" value="Unassembled WGS sequence"/>
</dbReference>
<name>K3Z6Q8_SETIT</name>
<dbReference type="InterPro" id="IPR050231">
    <property type="entry name" value="Iron_ascorbate_oxido_reductase"/>
</dbReference>
<dbReference type="InterPro" id="IPR027443">
    <property type="entry name" value="IPNS-like_sf"/>
</dbReference>
<sequence>MGRSGRSRCPCRPRASFPCRGGLVARVPAAEPAVAGWVCGWTAARTADPSDWPRQRIPSWAGGHAAERRVGTSLPAAAAAPVGLFREQGWKMISGHAASGSRDRGPAAASEVQAPAVIPLRARKPVELPPNHSSASLLCFLDTHTQTLGIRTHCSHGCPIQGRAGADRAPGRAARGAAAGRRAGGRPVHGGHQRPRGGGARGGQGVRGARVLQGDGPRRAAAASGARRGRGHRLLRAAAAGEGEGRRGGGGAGRRPVRVQQQADRRQRRPRLGRVPPARRHGRRRRCCARGVARRAAAVRARGGVALLFPVLTNGRFRSVRHRVMVSSARPRVSVIFFGGPPPRERLAPLPGLVDREGGRRRYREFTWREYKTSAYRTKLADNRLGYFETATAAAAAAAATS</sequence>
<dbReference type="SUPFAM" id="SSF51197">
    <property type="entry name" value="Clavaminate synthase-like"/>
    <property type="match status" value="1"/>
</dbReference>
<organism evidence="3 4">
    <name type="scientific">Setaria italica</name>
    <name type="common">Foxtail millet</name>
    <name type="synonym">Panicum italicum</name>
    <dbReference type="NCBI Taxonomy" id="4555"/>
    <lineage>
        <taxon>Eukaryota</taxon>
        <taxon>Viridiplantae</taxon>
        <taxon>Streptophyta</taxon>
        <taxon>Embryophyta</taxon>
        <taxon>Tracheophyta</taxon>
        <taxon>Spermatophyta</taxon>
        <taxon>Magnoliopsida</taxon>
        <taxon>Liliopsida</taxon>
        <taxon>Poales</taxon>
        <taxon>Poaceae</taxon>
        <taxon>PACMAD clade</taxon>
        <taxon>Panicoideae</taxon>
        <taxon>Panicodae</taxon>
        <taxon>Paniceae</taxon>
        <taxon>Cenchrinae</taxon>
        <taxon>Setaria</taxon>
    </lineage>
</organism>
<feature type="compositionally biased region" description="Basic residues" evidence="1">
    <location>
        <begin position="266"/>
        <end position="285"/>
    </location>
</feature>
<evidence type="ECO:0000259" key="2">
    <source>
        <dbReference type="Pfam" id="PF03171"/>
    </source>
</evidence>
<dbReference type="InterPro" id="IPR044861">
    <property type="entry name" value="IPNS-like_FE2OG_OXY"/>
</dbReference>